<organism evidence="1">
    <name type="scientific">Anguilla anguilla</name>
    <name type="common">European freshwater eel</name>
    <name type="synonym">Muraena anguilla</name>
    <dbReference type="NCBI Taxonomy" id="7936"/>
    <lineage>
        <taxon>Eukaryota</taxon>
        <taxon>Metazoa</taxon>
        <taxon>Chordata</taxon>
        <taxon>Craniata</taxon>
        <taxon>Vertebrata</taxon>
        <taxon>Euteleostomi</taxon>
        <taxon>Actinopterygii</taxon>
        <taxon>Neopterygii</taxon>
        <taxon>Teleostei</taxon>
        <taxon>Anguilliformes</taxon>
        <taxon>Anguillidae</taxon>
        <taxon>Anguilla</taxon>
    </lineage>
</organism>
<reference evidence="1" key="1">
    <citation type="submission" date="2014-11" db="EMBL/GenBank/DDBJ databases">
        <authorList>
            <person name="Amaro Gonzalez C."/>
        </authorList>
    </citation>
    <scope>NUCLEOTIDE SEQUENCE</scope>
</reference>
<proteinExistence type="predicted"/>
<dbReference type="AlphaFoldDB" id="A0A0E9V472"/>
<dbReference type="EMBL" id="GBXM01035658">
    <property type="protein sequence ID" value="JAH72919.1"/>
    <property type="molecule type" value="Transcribed_RNA"/>
</dbReference>
<protein>
    <submittedName>
        <fullName evidence="1">Uncharacterized protein</fullName>
    </submittedName>
</protein>
<evidence type="ECO:0000313" key="1">
    <source>
        <dbReference type="EMBL" id="JAH72919.1"/>
    </source>
</evidence>
<sequence length="46" mass="5345">MVNQSAIKTRWIVSSSQTHCRPILTPTETPLQLFHHFLNTHFTHTS</sequence>
<accession>A0A0E9V472</accession>
<name>A0A0E9V472_ANGAN</name>
<reference evidence="1" key="2">
    <citation type="journal article" date="2015" name="Fish Shellfish Immunol.">
        <title>Early steps in the European eel (Anguilla anguilla)-Vibrio vulnificus interaction in the gills: Role of the RtxA13 toxin.</title>
        <authorList>
            <person name="Callol A."/>
            <person name="Pajuelo D."/>
            <person name="Ebbesson L."/>
            <person name="Teles M."/>
            <person name="MacKenzie S."/>
            <person name="Amaro C."/>
        </authorList>
    </citation>
    <scope>NUCLEOTIDE SEQUENCE</scope>
</reference>